<evidence type="ECO:0000313" key="1">
    <source>
        <dbReference type="EMBL" id="TMQ57954.1"/>
    </source>
</evidence>
<sequence>MHSNSTSKKVVVLLSALGFVLALVVLRYRNLYEDEWFTLSAVQRPLHELWDWANAHDMHPP</sequence>
<reference evidence="1 2" key="1">
    <citation type="journal article" date="2019" name="Nat. Microbiol.">
        <title>Mediterranean grassland soil C-N compound turnover is dependent on rainfall and depth, and is mediated by genomically divergent microorganisms.</title>
        <authorList>
            <person name="Diamond S."/>
            <person name="Andeer P.F."/>
            <person name="Li Z."/>
            <person name="Crits-Christoph A."/>
            <person name="Burstein D."/>
            <person name="Anantharaman K."/>
            <person name="Lane K.R."/>
            <person name="Thomas B.C."/>
            <person name="Pan C."/>
            <person name="Northen T.R."/>
            <person name="Banfield J.F."/>
        </authorList>
    </citation>
    <scope>NUCLEOTIDE SEQUENCE [LARGE SCALE GENOMIC DNA]</scope>
    <source>
        <strain evidence="1">WS_2</strain>
    </source>
</reference>
<feature type="non-terminal residue" evidence="1">
    <location>
        <position position="61"/>
    </location>
</feature>
<dbReference type="AlphaFoldDB" id="A0A538T370"/>
<organism evidence="1 2">
    <name type="scientific">Eiseniibacteriota bacterium</name>
    <dbReference type="NCBI Taxonomy" id="2212470"/>
    <lineage>
        <taxon>Bacteria</taxon>
        <taxon>Candidatus Eiseniibacteriota</taxon>
    </lineage>
</organism>
<dbReference type="EMBL" id="VBOS01000097">
    <property type="protein sequence ID" value="TMQ57954.1"/>
    <property type="molecule type" value="Genomic_DNA"/>
</dbReference>
<proteinExistence type="predicted"/>
<comment type="caution">
    <text evidence="1">The sequence shown here is derived from an EMBL/GenBank/DDBJ whole genome shotgun (WGS) entry which is preliminary data.</text>
</comment>
<name>A0A538T370_UNCEI</name>
<dbReference type="Proteomes" id="UP000317716">
    <property type="component" value="Unassembled WGS sequence"/>
</dbReference>
<gene>
    <name evidence="1" type="ORF">E6K72_03155</name>
</gene>
<accession>A0A538T370</accession>
<evidence type="ECO:0000313" key="2">
    <source>
        <dbReference type="Proteomes" id="UP000317716"/>
    </source>
</evidence>
<protein>
    <submittedName>
        <fullName evidence="1">Uncharacterized protein</fullName>
    </submittedName>
</protein>